<feature type="signal peptide" evidence="2">
    <location>
        <begin position="1"/>
        <end position="28"/>
    </location>
</feature>
<dbReference type="PROSITE" id="PS00018">
    <property type="entry name" value="EF_HAND_1"/>
    <property type="match status" value="1"/>
</dbReference>
<evidence type="ECO:0000313" key="5">
    <source>
        <dbReference type="Proteomes" id="UP000318478"/>
    </source>
</evidence>
<dbReference type="AlphaFoldDB" id="A0A5C5XW94"/>
<dbReference type="Proteomes" id="UP000318478">
    <property type="component" value="Unassembled WGS sequence"/>
</dbReference>
<feature type="domain" description="DUF1559" evidence="3">
    <location>
        <begin position="545"/>
        <end position="799"/>
    </location>
</feature>
<evidence type="ECO:0000259" key="3">
    <source>
        <dbReference type="Pfam" id="PF07596"/>
    </source>
</evidence>
<keyword evidence="2" id="KW-0732">Signal</keyword>
<keyword evidence="1" id="KW-1133">Transmembrane helix</keyword>
<evidence type="ECO:0000256" key="2">
    <source>
        <dbReference type="SAM" id="SignalP"/>
    </source>
</evidence>
<evidence type="ECO:0000256" key="1">
    <source>
        <dbReference type="SAM" id="Phobius"/>
    </source>
</evidence>
<comment type="caution">
    <text evidence="4">The sequence shown here is derived from an EMBL/GenBank/DDBJ whole genome shotgun (WGS) entry which is preliminary data.</text>
</comment>
<dbReference type="NCBIfam" id="TIGR04294">
    <property type="entry name" value="pre_pil_HX9DG"/>
    <property type="match status" value="1"/>
</dbReference>
<dbReference type="InterPro" id="IPR011050">
    <property type="entry name" value="Pectin_lyase_fold/virulence"/>
</dbReference>
<dbReference type="InterPro" id="IPR018247">
    <property type="entry name" value="EF_Hand_1_Ca_BS"/>
</dbReference>
<name>A0A5C5XW94_9BACT</name>
<feature type="transmembrane region" description="Helical" evidence="1">
    <location>
        <begin position="519"/>
        <end position="544"/>
    </location>
</feature>
<keyword evidence="1" id="KW-0472">Membrane</keyword>
<reference evidence="4 5" key="1">
    <citation type="submission" date="2019-02" db="EMBL/GenBank/DDBJ databases">
        <title>Deep-cultivation of Planctomycetes and their phenomic and genomic characterization uncovers novel biology.</title>
        <authorList>
            <person name="Wiegand S."/>
            <person name="Jogler M."/>
            <person name="Boedeker C."/>
            <person name="Pinto D."/>
            <person name="Vollmers J."/>
            <person name="Rivas-Marin E."/>
            <person name="Kohn T."/>
            <person name="Peeters S.H."/>
            <person name="Heuer A."/>
            <person name="Rast P."/>
            <person name="Oberbeckmann S."/>
            <person name="Bunk B."/>
            <person name="Jeske O."/>
            <person name="Meyerdierks A."/>
            <person name="Storesund J.E."/>
            <person name="Kallscheuer N."/>
            <person name="Luecker S."/>
            <person name="Lage O.M."/>
            <person name="Pohl T."/>
            <person name="Merkel B.J."/>
            <person name="Hornburger P."/>
            <person name="Mueller R.-W."/>
            <person name="Bruemmer F."/>
            <person name="Labrenz M."/>
            <person name="Spormann A.M."/>
            <person name="Op Den Camp H."/>
            <person name="Overmann J."/>
            <person name="Amann R."/>
            <person name="Jetten M.S.M."/>
            <person name="Mascher T."/>
            <person name="Medema M.H."/>
            <person name="Devos D.P."/>
            <person name="Kaster A.-K."/>
            <person name="Ovreas L."/>
            <person name="Rohde M."/>
            <person name="Galperin M.Y."/>
            <person name="Jogler C."/>
        </authorList>
    </citation>
    <scope>NUCLEOTIDE SEQUENCE [LARGE SCALE GENOMIC DNA]</scope>
    <source>
        <strain evidence="4 5">Pla123a</strain>
    </source>
</reference>
<keyword evidence="5" id="KW-1185">Reference proteome</keyword>
<accession>A0A5C5XW94</accession>
<keyword evidence="1" id="KW-0812">Transmembrane</keyword>
<dbReference type="PANTHER" id="PTHR30093:SF2">
    <property type="entry name" value="TYPE II SECRETION SYSTEM PROTEIN H"/>
    <property type="match status" value="1"/>
</dbReference>
<dbReference type="InterPro" id="IPR012902">
    <property type="entry name" value="N_methyl_site"/>
</dbReference>
<dbReference type="SUPFAM" id="SSF54523">
    <property type="entry name" value="Pili subunits"/>
    <property type="match status" value="1"/>
</dbReference>
<dbReference type="Pfam" id="PF07596">
    <property type="entry name" value="SBP_bac_10"/>
    <property type="match status" value="1"/>
</dbReference>
<dbReference type="Gene3D" id="3.30.700.10">
    <property type="entry name" value="Glycoprotein, Type 4 Pilin"/>
    <property type="match status" value="1"/>
</dbReference>
<protein>
    <recommendedName>
        <fullName evidence="3">DUF1559 domain-containing protein</fullName>
    </recommendedName>
</protein>
<dbReference type="InterPro" id="IPR045584">
    <property type="entry name" value="Pilin-like"/>
</dbReference>
<organism evidence="4 5">
    <name type="scientific">Posidoniimonas polymericola</name>
    <dbReference type="NCBI Taxonomy" id="2528002"/>
    <lineage>
        <taxon>Bacteria</taxon>
        <taxon>Pseudomonadati</taxon>
        <taxon>Planctomycetota</taxon>
        <taxon>Planctomycetia</taxon>
        <taxon>Pirellulales</taxon>
        <taxon>Lacipirellulaceae</taxon>
        <taxon>Posidoniimonas</taxon>
    </lineage>
</organism>
<dbReference type="InterPro" id="IPR011453">
    <property type="entry name" value="DUF1559"/>
</dbReference>
<dbReference type="Pfam" id="PF07963">
    <property type="entry name" value="N_methyl"/>
    <property type="match status" value="1"/>
</dbReference>
<sequence precursor="true">MLAPPSSLIRLRLLVTAAALLAAAAAQAQIQGVPEIITLSSLNMTSGDTLYVDVGGLAPGQQHDQYLIPNGSVNLAGNLELNFLNGFQPASGDQIQAIFGAAVDGEFDSFFFDTPPPADIAVQLLYGPNSLDVAFVAPKEGLTLQSQVTQNNWFQPEIWQGNRVPTSIDVLNLVNPPGAGAQVVTVNSFTGGPVSAFVHELTIAGANQQTMALRVQSPASTLSATRRVTVEAGGSLQLLGGRLATSELDVEPGGELLMLGGQLSSGAAPVQMRSQMIGNGLVSGGVDVVAGGVVRPGTSRASSIGEFSIDGNYLQKQGGELQMEVFGETPDEIDRLAINGDAILGGTLDVDFSKLKSPERGQKFELITAGSIARNEQFDQVNIHGLLPFGLFAAPVYYTTSMAMVIAETGDMNFDGVFDDADVDLFVLALRNRDAYFNYELDGYPIGFEADYTGDTNANGRLDFGDIDAFLDKLPAPAAAYANVQLGLVAVPEPSAALLLAVGLAPWCGRRRRPTARRVGFTLVELLVVITIISVLIALLLPAVQAAREAARRSTCKNNLKQQGLGLLLYHDQHKRLPPAARLAKERGVPGTPWRVLILPYLEEGGLYEQIAAVEDRAEDNYGGMANVQASEIEVPLYRCPSKVMDEGTNKSAHYDAVAGASGDPDSWSAGDQTCGDVMQNGSMYPESKVQISRITDGTSHTLAIGERSYIYQTHWLLGATWGGNPGMYSRICMGAAKNVVYPINASRETFGYGLTDHGAPGPRKLSFNDLEFASEHAGGASFLMTDGSVQFLQQDLDVNILRALSTRNGDEVVAPL</sequence>
<dbReference type="SUPFAM" id="SSF51126">
    <property type="entry name" value="Pectin lyase-like"/>
    <property type="match status" value="1"/>
</dbReference>
<proteinExistence type="predicted"/>
<gene>
    <name evidence="4" type="ORF">Pla123a_46370</name>
</gene>
<dbReference type="InterPro" id="IPR027558">
    <property type="entry name" value="Pre_pil_HX9DG_C"/>
</dbReference>
<dbReference type="NCBIfam" id="TIGR02532">
    <property type="entry name" value="IV_pilin_GFxxxE"/>
    <property type="match status" value="1"/>
</dbReference>
<feature type="chain" id="PRO_5023077718" description="DUF1559 domain-containing protein" evidence="2">
    <location>
        <begin position="29"/>
        <end position="817"/>
    </location>
</feature>
<dbReference type="EMBL" id="SJPO01000015">
    <property type="protein sequence ID" value="TWT66749.1"/>
    <property type="molecule type" value="Genomic_DNA"/>
</dbReference>
<evidence type="ECO:0000313" key="4">
    <source>
        <dbReference type="EMBL" id="TWT66749.1"/>
    </source>
</evidence>
<dbReference type="PANTHER" id="PTHR30093">
    <property type="entry name" value="GENERAL SECRETION PATHWAY PROTEIN G"/>
    <property type="match status" value="1"/>
</dbReference>
<dbReference type="RefSeq" id="WP_197528221.1">
    <property type="nucleotide sequence ID" value="NZ_SJPO01000015.1"/>
</dbReference>